<proteinExistence type="predicted"/>
<gene>
    <name evidence="1" type="ORF">SAMN05661044_05171</name>
</gene>
<dbReference type="Proteomes" id="UP000199421">
    <property type="component" value="Unassembled WGS sequence"/>
</dbReference>
<dbReference type="STRING" id="407022.SAMN05661044_05171"/>
<organism evidence="1 2">
    <name type="scientific">Olivibacter domesticus</name>
    <name type="common">Pseudosphingobacterium domesticum</name>
    <dbReference type="NCBI Taxonomy" id="407022"/>
    <lineage>
        <taxon>Bacteria</taxon>
        <taxon>Pseudomonadati</taxon>
        <taxon>Bacteroidota</taxon>
        <taxon>Sphingobacteriia</taxon>
        <taxon>Sphingobacteriales</taxon>
        <taxon>Sphingobacteriaceae</taxon>
        <taxon>Olivibacter</taxon>
    </lineage>
</organism>
<dbReference type="EMBL" id="FOAF01000012">
    <property type="protein sequence ID" value="SEM42752.1"/>
    <property type="molecule type" value="Genomic_DNA"/>
</dbReference>
<keyword evidence="2" id="KW-1185">Reference proteome</keyword>
<evidence type="ECO:0000313" key="1">
    <source>
        <dbReference type="EMBL" id="SEM42752.1"/>
    </source>
</evidence>
<evidence type="ECO:0000313" key="2">
    <source>
        <dbReference type="Proteomes" id="UP000199421"/>
    </source>
</evidence>
<reference evidence="2" key="1">
    <citation type="submission" date="2016-10" db="EMBL/GenBank/DDBJ databases">
        <authorList>
            <person name="Varghese N."/>
            <person name="Submissions S."/>
        </authorList>
    </citation>
    <scope>NUCLEOTIDE SEQUENCE [LARGE SCALE GENOMIC DNA]</scope>
    <source>
        <strain evidence="2">DSM 18733</strain>
    </source>
</reference>
<protein>
    <recommendedName>
        <fullName evidence="3">Outer membrane protein assembly factor BamB, contains PQQ-like beta-propeller repeat</fullName>
    </recommendedName>
</protein>
<name>A0A1H7Y9B9_OLID1</name>
<dbReference type="InterPro" id="IPR015943">
    <property type="entry name" value="WD40/YVTN_repeat-like_dom_sf"/>
</dbReference>
<dbReference type="SUPFAM" id="SSF50998">
    <property type="entry name" value="Quinoprotein alcohol dehydrogenase-like"/>
    <property type="match status" value="1"/>
</dbReference>
<dbReference type="RefSeq" id="WP_093331637.1">
    <property type="nucleotide sequence ID" value="NZ_FOAF01000012.1"/>
</dbReference>
<dbReference type="InterPro" id="IPR011047">
    <property type="entry name" value="Quinoprotein_ADH-like_sf"/>
</dbReference>
<dbReference type="AlphaFoldDB" id="A0A1H7Y9B9"/>
<accession>A0A1H7Y9B9</accession>
<dbReference type="OrthoDB" id="1093345at2"/>
<evidence type="ECO:0008006" key="3">
    <source>
        <dbReference type="Google" id="ProtNLM"/>
    </source>
</evidence>
<dbReference type="Gene3D" id="2.130.10.10">
    <property type="entry name" value="YVTN repeat-like/Quinoprotein amine dehydrogenase"/>
    <property type="match status" value="1"/>
</dbReference>
<sequence>MRKLLILISILFIAVIVAAVLYFRSLSNNSRSSNNFLTSIPADATFLLSFQNDKSFYNIFSDFEIFEAIIGKDAQHELNFLNKQILRKSDFHEQSNKQTLYFSFHPDREGINWLLTLPLKARIKPEDAQVALEKALAGLGKLIPDSLTSFAYKIQLHELKKPFFIGFKDGIVFVSYKQELVKKSLDDKAAHLTASFVEELAKSEHKNNNSILNLHLNHTQLFQTINGLMRTKAGNNLQLLEGLKGMSSLNMNFKSDALMFSGLSTIENSTQNYIAIYTHQTATEGNLKQILPANTAAYASFAFSDYPKFHRELNILLERRKQLNRIQDQLTLIRSSKKIDIDKDLLNQWSNEFASIELNTRENIGIVKLKDSLHFMEAIGKISTGVSDEIRRFDNSNLLYYSFGDPMLPFQRPYFTVVNNYMICANTISTLQQFRKQHEQKELLINTIQFLEFNKLQANKTNVSFYINNDNSKHTLSRQLKPVYKKSYTDTANFGYKNFYAFSFQLAGYDGNFYSNLSAKYISKEKETKQPEWETSRLSSDINIAPTVWKYSDSTNFIVTQDKNNTLYGFTTEGKEIWRTSLSGKILGEIVQLTDHTILLNTDERLYRFKPDGVPYPGFPVVFPHKASFSSTIFQSDANYFKIFIPGQQHIFAYDNNGKELPEWKNKTVKGNILFGLKTALLNDFNYIIAFTEEGNIYLFNHNAGLTSFIEGDSKDEYKNAIGVEITPGKPEMSRIVTTDTSGILQSFYFDKTKGQTSLGKWPSTHYFETKNIQGDSIKEFIITDNKQLYVFNSQDSTLLFNHTFNANLTASPLYFPTESNRFIIGMATDAKLLYAFEDDGSIIKGFPMEGLPEFYYGKLKNNGHRYIILSKDGRKLTAYRMD</sequence>